<evidence type="ECO:0000256" key="1">
    <source>
        <dbReference type="SAM" id="SignalP"/>
    </source>
</evidence>
<gene>
    <name evidence="2" type="ORF">SAMN05444148_2358</name>
</gene>
<keyword evidence="1" id="KW-0732">Signal</keyword>
<dbReference type="STRING" id="1089305.SAMN05444148_2358"/>
<reference evidence="3" key="1">
    <citation type="submission" date="2016-11" db="EMBL/GenBank/DDBJ databases">
        <authorList>
            <person name="Varghese N."/>
            <person name="Submissions S."/>
        </authorList>
    </citation>
    <scope>NUCLEOTIDE SEQUENCE [LARGE SCALE GENOMIC DNA]</scope>
    <source>
        <strain evidence="3">DSM 25330</strain>
    </source>
</reference>
<feature type="chain" id="PRO_5012251780" description="DUF4136 domain-containing protein" evidence="1">
    <location>
        <begin position="24"/>
        <end position="211"/>
    </location>
</feature>
<protein>
    <recommendedName>
        <fullName evidence="4">DUF4136 domain-containing protein</fullName>
    </recommendedName>
</protein>
<evidence type="ECO:0000313" key="2">
    <source>
        <dbReference type="EMBL" id="SHH57703.1"/>
    </source>
</evidence>
<evidence type="ECO:0000313" key="3">
    <source>
        <dbReference type="Proteomes" id="UP000184522"/>
    </source>
</evidence>
<proteinExistence type="predicted"/>
<dbReference type="Proteomes" id="UP000184522">
    <property type="component" value="Unassembled WGS sequence"/>
</dbReference>
<sequence>MKKNLRLLLILLTLAFIIPSAVAQDSNSELKEMSDKMFQYTNDRNFDALLDMTYPKIFELVPKETMKTVFISMFQGTDEMAIDLPKQTPEYTLTEIYKSEKDSTEYAFLSYDMFMSMIFKQQEFDDESKDMMIKMMKIQGMDASFENNSKVNVKAPNRLVIFIKDNETNDTWKMLNYDPNSPIFADLLPVEVIEKSMAYYQKLQLESKKKN</sequence>
<dbReference type="OrthoDB" id="982449at2"/>
<dbReference type="EMBL" id="FQWS01000002">
    <property type="protein sequence ID" value="SHH57703.1"/>
    <property type="molecule type" value="Genomic_DNA"/>
</dbReference>
<dbReference type="RefSeq" id="WP_073086663.1">
    <property type="nucleotide sequence ID" value="NZ_FQWS01000002.1"/>
</dbReference>
<keyword evidence="3" id="KW-1185">Reference proteome</keyword>
<dbReference type="AlphaFoldDB" id="A0A1M5U4T9"/>
<feature type="signal peptide" evidence="1">
    <location>
        <begin position="1"/>
        <end position="23"/>
    </location>
</feature>
<name>A0A1M5U4T9_9FLAO</name>
<evidence type="ECO:0008006" key="4">
    <source>
        <dbReference type="Google" id="ProtNLM"/>
    </source>
</evidence>
<accession>A0A1M5U4T9</accession>
<organism evidence="2 3">
    <name type="scientific">Winogradskyella jejuensis</name>
    <dbReference type="NCBI Taxonomy" id="1089305"/>
    <lineage>
        <taxon>Bacteria</taxon>
        <taxon>Pseudomonadati</taxon>
        <taxon>Bacteroidota</taxon>
        <taxon>Flavobacteriia</taxon>
        <taxon>Flavobacteriales</taxon>
        <taxon>Flavobacteriaceae</taxon>
        <taxon>Winogradskyella</taxon>
    </lineage>
</organism>